<dbReference type="SMART" id="SM00587">
    <property type="entry name" value="CHK"/>
    <property type="match status" value="1"/>
</dbReference>
<name>A0A6V7K3I9_9HYME</name>
<evidence type="ECO:0000313" key="2">
    <source>
        <dbReference type="EMBL" id="CAD1557066.1"/>
    </source>
</evidence>
<gene>
    <name evidence="2" type="ORF">BBRV_LOCUS65162</name>
</gene>
<organism evidence="2">
    <name type="scientific">Bracon brevicornis</name>
    <dbReference type="NCBI Taxonomy" id="1563983"/>
    <lineage>
        <taxon>Eukaryota</taxon>
        <taxon>Metazoa</taxon>
        <taxon>Ecdysozoa</taxon>
        <taxon>Arthropoda</taxon>
        <taxon>Hexapoda</taxon>
        <taxon>Insecta</taxon>
        <taxon>Pterygota</taxon>
        <taxon>Neoptera</taxon>
        <taxon>Endopterygota</taxon>
        <taxon>Hymenoptera</taxon>
        <taxon>Apocrita</taxon>
        <taxon>Ichneumonoidea</taxon>
        <taxon>Braconidae</taxon>
        <taxon>Braconinae</taxon>
        <taxon>Bracon</taxon>
    </lineage>
</organism>
<dbReference type="AlphaFoldDB" id="A0A6V7K3I9"/>
<dbReference type="Pfam" id="PF02958">
    <property type="entry name" value="EcKL"/>
    <property type="match status" value="1"/>
</dbReference>
<proteinExistence type="predicted"/>
<sequence>MADNNPKNLQSLLQSTIDPELIVENYIVKDLLPVGENYGSNIVDICAKIISKGKNEKLHLVGKLPPLTQVQRDMFDTPFTFRKEIFMYSKLLPFYRQLEIDSGISEEEALNISPKFYGARMSLNNGDEFDDDAAILLENLKPKGYYCVDRKIGCDLAHAKCALKALARFHALGMAAREKNPEFFKIIKENAACWEFKNPDQWIPVIEARMNDIMEDLEIKEYLEACANLLQKGTIDTWLAPPPEPWSTIIHADFWANNMLYHCETNNEPDDIKFIDFQNYVFLSPIRELTFFLTTGLDPKAIEHIDELIDFYYNNIIERLKILKCNTTPYTRESFDERLREDAKIEFSHGLTIIKVITLDVNPDNPDSRNVKSLMESAESNDNYRLKLRNFVKAYAKQGWL</sequence>
<dbReference type="InterPro" id="IPR015897">
    <property type="entry name" value="CHK_kinase-like"/>
</dbReference>
<dbReference type="PANTHER" id="PTHR11012">
    <property type="entry name" value="PROTEIN KINASE-LIKE DOMAIN-CONTAINING"/>
    <property type="match status" value="1"/>
</dbReference>
<protein>
    <recommendedName>
        <fullName evidence="1">CHK kinase-like domain-containing protein</fullName>
    </recommendedName>
</protein>
<dbReference type="InterPro" id="IPR004119">
    <property type="entry name" value="EcKL"/>
</dbReference>
<dbReference type="SUPFAM" id="SSF56112">
    <property type="entry name" value="Protein kinase-like (PK-like)"/>
    <property type="match status" value="1"/>
</dbReference>
<accession>A0A6V7K3I9</accession>
<evidence type="ECO:0000259" key="1">
    <source>
        <dbReference type="SMART" id="SM00587"/>
    </source>
</evidence>
<dbReference type="EMBL" id="CADCXW020000021">
    <property type="protein sequence ID" value="CAD1557066.1"/>
    <property type="molecule type" value="Genomic_DNA"/>
</dbReference>
<feature type="domain" description="CHK kinase-like" evidence="1">
    <location>
        <begin position="135"/>
        <end position="322"/>
    </location>
</feature>
<dbReference type="Gene3D" id="3.90.1200.10">
    <property type="match status" value="1"/>
</dbReference>
<dbReference type="InterPro" id="IPR011009">
    <property type="entry name" value="Kinase-like_dom_sf"/>
</dbReference>
<dbReference type="PANTHER" id="PTHR11012:SF55">
    <property type="entry name" value="BHLH DOMAIN-CONTAINING PROTEIN"/>
    <property type="match status" value="1"/>
</dbReference>
<reference evidence="2" key="1">
    <citation type="submission" date="2020-07" db="EMBL/GenBank/DDBJ databases">
        <authorList>
            <person name="Ferguson B K."/>
        </authorList>
    </citation>
    <scope>NUCLEOTIDE SEQUENCE</scope>
    <source>
        <strain evidence="2">L06</strain>
    </source>
</reference>